<name>A0A5J4Q878_9ZZZZ</name>
<dbReference type="InterPro" id="IPR035958">
    <property type="entry name" value="SecB-like_sf"/>
</dbReference>
<gene>
    <name evidence="1" type="ORF">EZS27_032227</name>
</gene>
<accession>A0A5J4Q878</accession>
<dbReference type="Gene3D" id="3.10.420.10">
    <property type="entry name" value="SecB-like"/>
    <property type="match status" value="1"/>
</dbReference>
<dbReference type="AlphaFoldDB" id="A0A5J4Q878"/>
<evidence type="ECO:0000313" key="1">
    <source>
        <dbReference type="EMBL" id="KAA6317652.1"/>
    </source>
</evidence>
<organism evidence="1">
    <name type="scientific">termite gut metagenome</name>
    <dbReference type="NCBI Taxonomy" id="433724"/>
    <lineage>
        <taxon>unclassified sequences</taxon>
        <taxon>metagenomes</taxon>
        <taxon>organismal metagenomes</taxon>
    </lineage>
</organism>
<protein>
    <recommendedName>
        <fullName evidence="2">Protein-export protein SecB</fullName>
    </recommendedName>
</protein>
<proteinExistence type="predicted"/>
<dbReference type="EMBL" id="SNRY01004451">
    <property type="protein sequence ID" value="KAA6317652.1"/>
    <property type="molecule type" value="Genomic_DNA"/>
</dbReference>
<evidence type="ECO:0008006" key="2">
    <source>
        <dbReference type="Google" id="ProtNLM"/>
    </source>
</evidence>
<comment type="caution">
    <text evidence="1">The sequence shown here is derived from an EMBL/GenBank/DDBJ whole genome shotgun (WGS) entry which is preliminary data.</text>
</comment>
<reference evidence="1" key="1">
    <citation type="submission" date="2019-03" db="EMBL/GenBank/DDBJ databases">
        <title>Single cell metagenomics reveals metabolic interactions within the superorganism composed of flagellate Streblomastix strix and complex community of Bacteroidetes bacteria on its surface.</title>
        <authorList>
            <person name="Treitli S.C."/>
            <person name="Kolisko M."/>
            <person name="Husnik F."/>
            <person name="Keeling P."/>
            <person name="Hampl V."/>
        </authorList>
    </citation>
    <scope>NUCLEOTIDE SEQUENCE</scope>
    <source>
        <strain evidence="1">STM</strain>
    </source>
</reference>
<sequence>MEAQRAEFKLKNYRISKSVIEIKNLHLKGEIEVSISLSGKIKEKEEENVYLMIMTVELKNDNDTININVVSDSEFEFNKDMDRKLLENFCTKNAPAIILPYIRAYIGCLTALTEINAVMIPTINVAAMGERFKENISGLQQDAQD</sequence>
<dbReference type="SUPFAM" id="SSF54611">
    <property type="entry name" value="SecB-like"/>
    <property type="match status" value="1"/>
</dbReference>